<evidence type="ECO:0000313" key="4">
    <source>
        <dbReference type="Proteomes" id="UP000237968"/>
    </source>
</evidence>
<comment type="caution">
    <text evidence="3">The sequence shown here is derived from an EMBL/GenBank/DDBJ whole genome shotgun (WGS) entry which is preliminary data.</text>
</comment>
<keyword evidence="4" id="KW-1185">Reference proteome</keyword>
<evidence type="ECO:0000313" key="3">
    <source>
        <dbReference type="EMBL" id="PRQ02539.1"/>
    </source>
</evidence>
<dbReference type="RefSeq" id="WP_106391608.1">
    <property type="nucleotide sequence ID" value="NZ_PVNK01000114.1"/>
</dbReference>
<proteinExistence type="predicted"/>
<evidence type="ECO:0000256" key="2">
    <source>
        <dbReference type="SAM" id="SignalP"/>
    </source>
</evidence>
<feature type="signal peptide" evidence="2">
    <location>
        <begin position="1"/>
        <end position="20"/>
    </location>
</feature>
<sequence length="274" mass="27852">MLTHRSTFVLIFLSSLTTLACQPTTLDDGSESETGDPSGDGDGDGDGDSGDGAPSTDSGDSGDPTFNCDPSEDMPCPEGQKCTVLTSGGGAPLYDCVPDDTAKLPFESCTPAPGTGQDQCPAGYACIPSEPDSPTGLCLELCGDDDDCDAALCSAPLDLQIPVCAAVCDPLAPLCPELQVCQRVRASNFVCRYPRANDQGSTADPCSVVNDSGCAEGFVCETGGIIPGCTDPSCCTALCDLADADPCQAPMVCGPIPLDPQPGLENVGACYVPQ</sequence>
<evidence type="ECO:0000256" key="1">
    <source>
        <dbReference type="SAM" id="MobiDB-lite"/>
    </source>
</evidence>
<dbReference type="PROSITE" id="PS51257">
    <property type="entry name" value="PROKAR_LIPOPROTEIN"/>
    <property type="match status" value="1"/>
</dbReference>
<accession>A0A2S9YBR9</accession>
<evidence type="ECO:0008006" key="5">
    <source>
        <dbReference type="Google" id="ProtNLM"/>
    </source>
</evidence>
<feature type="compositionally biased region" description="Low complexity" evidence="1">
    <location>
        <begin position="51"/>
        <end position="63"/>
    </location>
</feature>
<feature type="chain" id="PRO_5015597994" description="Endo-1,4-beta-xylanase A" evidence="2">
    <location>
        <begin position="21"/>
        <end position="274"/>
    </location>
</feature>
<feature type="region of interest" description="Disordered" evidence="1">
    <location>
        <begin position="24"/>
        <end position="70"/>
    </location>
</feature>
<protein>
    <recommendedName>
        <fullName evidence="5">Endo-1,4-beta-xylanase A</fullName>
    </recommendedName>
</protein>
<reference evidence="3 4" key="1">
    <citation type="submission" date="2018-03" db="EMBL/GenBank/DDBJ databases">
        <title>Draft Genome Sequences of the Obligatory Marine Myxobacteria Enhygromyxa salina SWB005.</title>
        <authorList>
            <person name="Poehlein A."/>
            <person name="Moghaddam J.A."/>
            <person name="Harms H."/>
            <person name="Alanjari M."/>
            <person name="Koenig G.M."/>
            <person name="Daniel R."/>
            <person name="Schaeberle T.F."/>
        </authorList>
    </citation>
    <scope>NUCLEOTIDE SEQUENCE [LARGE SCALE GENOMIC DNA]</scope>
    <source>
        <strain evidence="3 4">SWB005</strain>
    </source>
</reference>
<gene>
    <name evidence="3" type="ORF">ENSA5_21840</name>
</gene>
<dbReference type="OrthoDB" id="5510194at2"/>
<organism evidence="3 4">
    <name type="scientific">Enhygromyxa salina</name>
    <dbReference type="NCBI Taxonomy" id="215803"/>
    <lineage>
        <taxon>Bacteria</taxon>
        <taxon>Pseudomonadati</taxon>
        <taxon>Myxococcota</taxon>
        <taxon>Polyangia</taxon>
        <taxon>Nannocystales</taxon>
        <taxon>Nannocystaceae</taxon>
        <taxon>Enhygromyxa</taxon>
    </lineage>
</organism>
<dbReference type="Proteomes" id="UP000237968">
    <property type="component" value="Unassembled WGS sequence"/>
</dbReference>
<feature type="compositionally biased region" description="Acidic residues" evidence="1">
    <location>
        <begin position="28"/>
        <end position="49"/>
    </location>
</feature>
<keyword evidence="2" id="KW-0732">Signal</keyword>
<dbReference type="EMBL" id="PVNK01000114">
    <property type="protein sequence ID" value="PRQ02539.1"/>
    <property type="molecule type" value="Genomic_DNA"/>
</dbReference>
<name>A0A2S9YBR9_9BACT</name>
<dbReference type="AlphaFoldDB" id="A0A2S9YBR9"/>